<evidence type="ECO:0000256" key="2">
    <source>
        <dbReference type="ARBA" id="ARBA00012759"/>
    </source>
</evidence>
<proteinExistence type="predicted"/>
<evidence type="ECO:0000313" key="9">
    <source>
        <dbReference type="Proteomes" id="UP000266861"/>
    </source>
</evidence>
<dbReference type="OrthoDB" id="10063692at2759"/>
<dbReference type="AlphaFoldDB" id="A0A397G3Y6"/>
<evidence type="ECO:0000256" key="3">
    <source>
        <dbReference type="ARBA" id="ARBA00022670"/>
    </source>
</evidence>
<comment type="catalytic activity">
    <reaction evidence="1">
        <text>Thiol-dependent hydrolysis of ester, thioester, amide, peptide and isopeptide bonds formed by the C-terminal Gly of ubiquitin (a 76-residue protein attached to proteins as an intracellular targeting signal).</text>
        <dbReference type="EC" id="3.4.19.12"/>
    </reaction>
</comment>
<comment type="caution">
    <text evidence="8">The sequence shown here is derived from an EMBL/GenBank/DDBJ whole genome shotgun (WGS) entry which is preliminary data.</text>
</comment>
<protein>
    <recommendedName>
        <fullName evidence="2">ubiquitinyl hydrolase 1</fullName>
        <ecNumber evidence="2">3.4.19.12</ecNumber>
    </recommendedName>
</protein>
<dbReference type="GO" id="GO:0006508">
    <property type="term" value="P:proteolysis"/>
    <property type="evidence" value="ECO:0007669"/>
    <property type="project" value="UniProtKB-KW"/>
</dbReference>
<keyword evidence="3" id="KW-0645">Protease</keyword>
<dbReference type="STRING" id="1348612.A0A397G3Y6"/>
<dbReference type="InterPro" id="IPR006155">
    <property type="entry name" value="Josephin"/>
</dbReference>
<dbReference type="PANTHER" id="PTHR13291:SF0">
    <property type="entry name" value="JOSEPHIN-LIKE PROTEIN"/>
    <property type="match status" value="1"/>
</dbReference>
<accession>A0A397G3Y6</accession>
<evidence type="ECO:0000259" key="7">
    <source>
        <dbReference type="PROSITE" id="PS50957"/>
    </source>
</evidence>
<dbReference type="EC" id="3.4.19.12" evidence="2"/>
<dbReference type="GO" id="GO:0004843">
    <property type="term" value="F:cysteine-type deubiquitinase activity"/>
    <property type="evidence" value="ECO:0007669"/>
    <property type="project" value="UniProtKB-EC"/>
</dbReference>
<organism evidence="8 9">
    <name type="scientific">Diversispora epigaea</name>
    <dbReference type="NCBI Taxonomy" id="1348612"/>
    <lineage>
        <taxon>Eukaryota</taxon>
        <taxon>Fungi</taxon>
        <taxon>Fungi incertae sedis</taxon>
        <taxon>Mucoromycota</taxon>
        <taxon>Glomeromycotina</taxon>
        <taxon>Glomeromycetes</taxon>
        <taxon>Diversisporales</taxon>
        <taxon>Diversisporaceae</taxon>
        <taxon>Diversispora</taxon>
    </lineage>
</organism>
<gene>
    <name evidence="8" type="ORF">Glove_718g28</name>
</gene>
<evidence type="ECO:0000256" key="6">
    <source>
        <dbReference type="PROSITE-ProRule" id="PRU00331"/>
    </source>
</evidence>
<dbReference type="EMBL" id="PQFF01000570">
    <property type="protein sequence ID" value="RHZ44574.1"/>
    <property type="molecule type" value="Genomic_DNA"/>
</dbReference>
<keyword evidence="5" id="KW-0378">Hydrolase</keyword>
<keyword evidence="4" id="KW-0833">Ubl conjugation pathway</keyword>
<dbReference type="PROSITE" id="PS50957">
    <property type="entry name" value="JOSEPHIN"/>
    <property type="match status" value="1"/>
</dbReference>
<keyword evidence="9" id="KW-1185">Reference proteome</keyword>
<dbReference type="GO" id="GO:0016579">
    <property type="term" value="P:protein deubiquitination"/>
    <property type="evidence" value="ECO:0007669"/>
    <property type="project" value="InterPro"/>
</dbReference>
<evidence type="ECO:0000256" key="4">
    <source>
        <dbReference type="ARBA" id="ARBA00022786"/>
    </source>
</evidence>
<evidence type="ECO:0000256" key="1">
    <source>
        <dbReference type="ARBA" id="ARBA00000707"/>
    </source>
</evidence>
<sequence>MEESKQKIYHERQSFWFCGQHTLNNLLQMDVFGKSELDNIAIKLAEKTDPEVKSWKCYFVNPHKSVLGFGNYDINVLDIALRAFDLEIQWFDDRKDIRTVVQFTDSTLFGLILNIPKTHYYFWNSYHWIAIKPIHKKKDDDDNYVVDEEETVVIYNLDSKLHKPEKFPDIEKAYNFLSDYVYNKNAQLMMVKSKRDNNDIDSE</sequence>
<dbReference type="Gene3D" id="3.90.70.40">
    <property type="match status" value="1"/>
</dbReference>
<dbReference type="Pfam" id="PF02099">
    <property type="entry name" value="Josephin"/>
    <property type="match status" value="1"/>
</dbReference>
<feature type="domain" description="Josephin" evidence="7">
    <location>
        <begin position="5"/>
        <end position="203"/>
    </location>
</feature>
<name>A0A397G3Y6_9GLOM</name>
<reference evidence="8 9" key="1">
    <citation type="submission" date="2018-08" db="EMBL/GenBank/DDBJ databases">
        <title>Genome and evolution of the arbuscular mycorrhizal fungus Diversispora epigaea (formerly Glomus versiforme) and its bacterial endosymbionts.</title>
        <authorList>
            <person name="Sun X."/>
            <person name="Fei Z."/>
            <person name="Harrison M."/>
        </authorList>
    </citation>
    <scope>NUCLEOTIDE SEQUENCE [LARGE SCALE GENOMIC DNA]</scope>
    <source>
        <strain evidence="8 9">IT104</strain>
    </source>
</reference>
<dbReference type="InterPro" id="IPR040053">
    <property type="entry name" value="JOSD1/2"/>
</dbReference>
<evidence type="ECO:0000313" key="8">
    <source>
        <dbReference type="EMBL" id="RHZ44574.1"/>
    </source>
</evidence>
<dbReference type="Proteomes" id="UP000266861">
    <property type="component" value="Unassembled WGS sequence"/>
</dbReference>
<dbReference type="SMART" id="SM01246">
    <property type="entry name" value="Josephin"/>
    <property type="match status" value="1"/>
</dbReference>
<evidence type="ECO:0000256" key="5">
    <source>
        <dbReference type="ARBA" id="ARBA00022801"/>
    </source>
</evidence>
<dbReference type="PANTHER" id="PTHR13291">
    <property type="entry name" value="JOSEPHIN 1, 2"/>
    <property type="match status" value="1"/>
</dbReference>
<comment type="caution">
    <text evidence="6">Lacks conserved residue(s) required for the propagation of feature annotation.</text>
</comment>